<keyword evidence="1" id="KW-0479">Metal-binding</keyword>
<sequence length="302" mass="33651">MTLSRNVQGGSAKTTKTKNDAANTVAVNAVKETATKSKSTMSTKKDNVSTTVSKSTSKSASKSTSKSTSKTEAKTESIVKRSTGRAKKDSQNSDEMSVISLDPEQLGKFDQVEELVKMFKFRTSASSSIRADVMHYAVHNINKREGIFALAANVPFEIADKIHNGILEFTLIKISTEPADVIDFIPNIYRDKVRDICANLDPTNKRINNQTLRRSLLDGDVDPHFVAFMTPQQIHPARWAKEMERRQNIEDAGSIKKVTDIYKCRKCGDRKSTTTQMQTRSADEPMTIFVTCLTCYNTFTTQ</sequence>
<dbReference type="InterPro" id="IPR003618">
    <property type="entry name" value="TFIIS_cen_dom"/>
</dbReference>
<feature type="compositionally biased region" description="Low complexity" evidence="5">
    <location>
        <begin position="20"/>
        <end position="68"/>
    </location>
</feature>
<evidence type="ECO:0000256" key="2">
    <source>
        <dbReference type="ARBA" id="ARBA00022771"/>
    </source>
</evidence>
<evidence type="ECO:0000313" key="8">
    <source>
        <dbReference type="Proteomes" id="UP000594342"/>
    </source>
</evidence>
<evidence type="ECO:0000256" key="4">
    <source>
        <dbReference type="PROSITE-ProRule" id="PRU00472"/>
    </source>
</evidence>
<evidence type="ECO:0000256" key="5">
    <source>
        <dbReference type="SAM" id="MobiDB-lite"/>
    </source>
</evidence>
<gene>
    <name evidence="7" type="ORF">YASMINEVIRUS_458</name>
</gene>
<dbReference type="Pfam" id="PF07500">
    <property type="entry name" value="TFIIS_M"/>
    <property type="match status" value="1"/>
</dbReference>
<dbReference type="SUPFAM" id="SSF46942">
    <property type="entry name" value="Elongation factor TFIIS domain 2"/>
    <property type="match status" value="1"/>
</dbReference>
<keyword evidence="7" id="KW-0648">Protein biosynthesis</keyword>
<keyword evidence="2 4" id="KW-0863">Zinc-finger</keyword>
<feature type="compositionally biased region" description="Polar residues" evidence="5">
    <location>
        <begin position="1"/>
        <end position="11"/>
    </location>
</feature>
<feature type="domain" description="TFIIS-type" evidence="6">
    <location>
        <begin position="260"/>
        <end position="300"/>
    </location>
</feature>
<dbReference type="PROSITE" id="PS51133">
    <property type="entry name" value="ZF_TFIIS_2"/>
    <property type="match status" value="1"/>
</dbReference>
<dbReference type="PANTHER" id="PTHR11477:SF0">
    <property type="entry name" value="IP08861P-RELATED"/>
    <property type="match status" value="1"/>
</dbReference>
<dbReference type="SMART" id="SM00440">
    <property type="entry name" value="ZnF_C2C2"/>
    <property type="match status" value="1"/>
</dbReference>
<evidence type="ECO:0000256" key="1">
    <source>
        <dbReference type="ARBA" id="ARBA00022723"/>
    </source>
</evidence>
<accession>A0A5K0U858</accession>
<dbReference type="GO" id="GO:0008270">
    <property type="term" value="F:zinc ion binding"/>
    <property type="evidence" value="ECO:0007669"/>
    <property type="project" value="UniProtKB-KW"/>
</dbReference>
<dbReference type="CDD" id="cd13749">
    <property type="entry name" value="Zn-ribbon_TFIIS"/>
    <property type="match status" value="1"/>
</dbReference>
<keyword evidence="3" id="KW-0862">Zinc</keyword>
<proteinExistence type="predicted"/>
<feature type="region of interest" description="Disordered" evidence="5">
    <location>
        <begin position="1"/>
        <end position="99"/>
    </location>
</feature>
<dbReference type="Proteomes" id="UP000594342">
    <property type="component" value="Unassembled WGS sequence"/>
</dbReference>
<keyword evidence="8" id="KW-1185">Reference proteome</keyword>
<dbReference type="GO" id="GO:0006351">
    <property type="term" value="P:DNA-templated transcription"/>
    <property type="evidence" value="ECO:0007669"/>
    <property type="project" value="InterPro"/>
</dbReference>
<keyword evidence="7" id="KW-0251">Elongation factor</keyword>
<dbReference type="Gene3D" id="1.10.472.30">
    <property type="entry name" value="Transcription elongation factor S-II, central domain"/>
    <property type="match status" value="1"/>
</dbReference>
<comment type="caution">
    <text evidence="7">The sequence shown here is derived from an EMBL/GenBank/DDBJ whole genome shotgun (WGS) entry which is preliminary data.</text>
</comment>
<dbReference type="GO" id="GO:0003676">
    <property type="term" value="F:nucleic acid binding"/>
    <property type="evidence" value="ECO:0007669"/>
    <property type="project" value="InterPro"/>
</dbReference>
<reference evidence="7 8" key="1">
    <citation type="submission" date="2018-10" db="EMBL/GenBank/DDBJ databases">
        <authorList>
            <consortium name="IHU Genomes"/>
        </authorList>
    </citation>
    <scope>NUCLEOTIDE SEQUENCE [LARGE SCALE GENOMIC DNA]</scope>
    <source>
        <strain evidence="7 8">A1</strain>
    </source>
</reference>
<feature type="compositionally biased region" description="Basic and acidic residues" evidence="5">
    <location>
        <begin position="69"/>
        <end position="79"/>
    </location>
</feature>
<dbReference type="InterPro" id="IPR001222">
    <property type="entry name" value="Znf_TFIIS"/>
</dbReference>
<dbReference type="InterPro" id="IPR036575">
    <property type="entry name" value="TFIIS_cen_dom_sf"/>
</dbReference>
<name>A0A5K0U858_9VIRU</name>
<dbReference type="PANTHER" id="PTHR11477">
    <property type="entry name" value="TRANSCRIPTION FACTOR S-II ZINC FINGER DOMAIN-CONTAINING PROTEIN"/>
    <property type="match status" value="1"/>
</dbReference>
<dbReference type="PROSITE" id="PS00466">
    <property type="entry name" value="ZF_TFIIS_1"/>
    <property type="match status" value="1"/>
</dbReference>
<dbReference type="EMBL" id="UPSH01000001">
    <property type="protein sequence ID" value="VBB17995.1"/>
    <property type="molecule type" value="Genomic_DNA"/>
</dbReference>
<evidence type="ECO:0000259" key="6">
    <source>
        <dbReference type="PROSITE" id="PS51133"/>
    </source>
</evidence>
<organism evidence="7 8">
    <name type="scientific">Yasminevirus sp. GU-2018</name>
    <dbReference type="NCBI Taxonomy" id="2420051"/>
    <lineage>
        <taxon>Viruses</taxon>
        <taxon>Varidnaviria</taxon>
        <taxon>Bamfordvirae</taxon>
        <taxon>Nucleocytoviricota</taxon>
        <taxon>Megaviricetes</taxon>
        <taxon>Imitervirales</taxon>
        <taxon>Mimiviridae</taxon>
        <taxon>Klosneuvirinae</taxon>
        <taxon>Yasminevirus</taxon>
        <taxon>Yasminevirus saudimassiliense</taxon>
    </lineage>
</organism>
<dbReference type="SUPFAM" id="SSF57783">
    <property type="entry name" value="Zinc beta-ribbon"/>
    <property type="match status" value="1"/>
</dbReference>
<dbReference type="Pfam" id="PF01096">
    <property type="entry name" value="Zn_ribbon_TFIIS"/>
    <property type="match status" value="1"/>
</dbReference>
<dbReference type="Gene3D" id="2.20.25.10">
    <property type="match status" value="1"/>
</dbReference>
<evidence type="ECO:0000256" key="3">
    <source>
        <dbReference type="ARBA" id="ARBA00022833"/>
    </source>
</evidence>
<protein>
    <submittedName>
        <fullName evidence="7">Transcription elongation factor TFIIS</fullName>
    </submittedName>
</protein>
<evidence type="ECO:0000313" key="7">
    <source>
        <dbReference type="EMBL" id="VBB17995.1"/>
    </source>
</evidence>